<keyword evidence="4" id="KW-1185">Reference proteome</keyword>
<dbReference type="AlphaFoldDB" id="A0A839S2Q5"/>
<dbReference type="EMBL" id="JACHWU010000004">
    <property type="protein sequence ID" value="MBB3052381.1"/>
    <property type="molecule type" value="Genomic_DNA"/>
</dbReference>
<evidence type="ECO:0000313" key="3">
    <source>
        <dbReference type="EMBL" id="MBB3052381.1"/>
    </source>
</evidence>
<dbReference type="PANTHER" id="PTHR46268:SF15">
    <property type="entry name" value="UNIVERSAL STRESS PROTEIN HP_0031"/>
    <property type="match status" value="1"/>
</dbReference>
<accession>A0A839S2Q5</accession>
<comment type="caution">
    <text evidence="3">The sequence shown here is derived from an EMBL/GenBank/DDBJ whole genome shotgun (WGS) entry which is preliminary data.</text>
</comment>
<dbReference type="RefSeq" id="WP_183656501.1">
    <property type="nucleotide sequence ID" value="NZ_JACHWU010000004.1"/>
</dbReference>
<dbReference type="Pfam" id="PF00582">
    <property type="entry name" value="Usp"/>
    <property type="match status" value="1"/>
</dbReference>
<dbReference type="SUPFAM" id="SSF52402">
    <property type="entry name" value="Adenine nucleotide alpha hydrolases-like"/>
    <property type="match status" value="1"/>
</dbReference>
<protein>
    <submittedName>
        <fullName evidence="3">Nucleotide-binding universal stress UspA family protein</fullName>
    </submittedName>
</protein>
<dbReference type="InterPro" id="IPR006015">
    <property type="entry name" value="Universal_stress_UspA"/>
</dbReference>
<evidence type="ECO:0000256" key="1">
    <source>
        <dbReference type="ARBA" id="ARBA00008791"/>
    </source>
</evidence>
<reference evidence="3 4" key="1">
    <citation type="submission" date="2020-08" db="EMBL/GenBank/DDBJ databases">
        <title>Genomic Encyclopedia of Type Strains, Phase III (KMG-III): the genomes of soil and plant-associated and newly described type strains.</title>
        <authorList>
            <person name="Whitman W."/>
        </authorList>
    </citation>
    <scope>NUCLEOTIDE SEQUENCE [LARGE SCALE GENOMIC DNA]</scope>
    <source>
        <strain evidence="3 4">CECT 8577</strain>
    </source>
</reference>
<evidence type="ECO:0000313" key="4">
    <source>
        <dbReference type="Proteomes" id="UP000550714"/>
    </source>
</evidence>
<dbReference type="PANTHER" id="PTHR46268">
    <property type="entry name" value="STRESS RESPONSE PROTEIN NHAX"/>
    <property type="match status" value="1"/>
</dbReference>
<sequence length="158" mass="16752">MHQNEHAASQRIIVGFDGSPSAERTLQWATAQAGRCDGEVEVIAVRERDDLLPGTSYTFQPHGRRAVRDEAGVRDYLHESVIAAVGEAPVTESVVTGDPAIELIKASAEADLLVVGAHRRGALSEILLGSTSAECIRHARCPVVVIPAGLDDSDGFDG</sequence>
<dbReference type="InterPro" id="IPR006016">
    <property type="entry name" value="UspA"/>
</dbReference>
<dbReference type="Proteomes" id="UP000550714">
    <property type="component" value="Unassembled WGS sequence"/>
</dbReference>
<gene>
    <name evidence="3" type="ORF">FHS23_003415</name>
</gene>
<dbReference type="Gene3D" id="3.40.50.620">
    <property type="entry name" value="HUPs"/>
    <property type="match status" value="1"/>
</dbReference>
<comment type="similarity">
    <text evidence="1">Belongs to the universal stress protein A family.</text>
</comment>
<feature type="domain" description="UspA" evidence="2">
    <location>
        <begin position="10"/>
        <end position="147"/>
    </location>
</feature>
<dbReference type="InterPro" id="IPR014729">
    <property type="entry name" value="Rossmann-like_a/b/a_fold"/>
</dbReference>
<dbReference type="PRINTS" id="PR01438">
    <property type="entry name" value="UNVRSLSTRESS"/>
</dbReference>
<evidence type="ECO:0000259" key="2">
    <source>
        <dbReference type="Pfam" id="PF00582"/>
    </source>
</evidence>
<dbReference type="CDD" id="cd00293">
    <property type="entry name" value="USP-like"/>
    <property type="match status" value="1"/>
</dbReference>
<proteinExistence type="inferred from homology"/>
<organism evidence="3 4">
    <name type="scientific">Prauserella isguenensis</name>
    <dbReference type="NCBI Taxonomy" id="1470180"/>
    <lineage>
        <taxon>Bacteria</taxon>
        <taxon>Bacillati</taxon>
        <taxon>Actinomycetota</taxon>
        <taxon>Actinomycetes</taxon>
        <taxon>Pseudonocardiales</taxon>
        <taxon>Pseudonocardiaceae</taxon>
        <taxon>Prauserella</taxon>
    </lineage>
</organism>
<name>A0A839S2Q5_9PSEU</name>